<keyword evidence="1" id="KW-0472">Membrane</keyword>
<evidence type="ECO:0008006" key="4">
    <source>
        <dbReference type="Google" id="ProtNLM"/>
    </source>
</evidence>
<dbReference type="Proteomes" id="UP000470875">
    <property type="component" value="Unassembled WGS sequence"/>
</dbReference>
<feature type="transmembrane region" description="Helical" evidence="1">
    <location>
        <begin position="38"/>
        <end position="62"/>
    </location>
</feature>
<comment type="caution">
    <text evidence="2">The sequence shown here is derived from an EMBL/GenBank/DDBJ whole genome shotgun (WGS) entry which is preliminary data.</text>
</comment>
<proteinExistence type="predicted"/>
<gene>
    <name evidence="2" type="ORF">FYJ24_02140</name>
</gene>
<keyword evidence="1" id="KW-0812">Transmembrane</keyword>
<dbReference type="RefSeq" id="WP_154543135.1">
    <property type="nucleotide sequence ID" value="NZ_VULO01000002.1"/>
</dbReference>
<organism evidence="2 3">
    <name type="scientific">Scrofimicrobium canadense</name>
    <dbReference type="NCBI Taxonomy" id="2652290"/>
    <lineage>
        <taxon>Bacteria</taxon>
        <taxon>Bacillati</taxon>
        <taxon>Actinomycetota</taxon>
        <taxon>Actinomycetes</taxon>
        <taxon>Actinomycetales</taxon>
        <taxon>Actinomycetaceae</taxon>
        <taxon>Scrofimicrobium</taxon>
    </lineage>
</organism>
<evidence type="ECO:0000313" key="3">
    <source>
        <dbReference type="Proteomes" id="UP000470875"/>
    </source>
</evidence>
<keyword evidence="3" id="KW-1185">Reference proteome</keyword>
<feature type="transmembrane region" description="Helical" evidence="1">
    <location>
        <begin position="109"/>
        <end position="131"/>
    </location>
</feature>
<feature type="transmembrane region" description="Helical" evidence="1">
    <location>
        <begin position="7"/>
        <end position="26"/>
    </location>
</feature>
<accession>A0A6N7W2E5</accession>
<sequence length="167" mass="18037">MTRYTDALFFGFLFVLDAVAWLILWLTGSLPTGTPNTIAPMTVSVIIVIASPALAAMALLALGRAWWDLSPRSFWSWVASASILMTLTMAAAMAITLQMQLQLGFATGVWFMLVTTICAVLALFLGVIGAISRREQASEPEPEPVLAADVSSIEEAPVFEQIAEEKD</sequence>
<dbReference type="EMBL" id="VULO01000002">
    <property type="protein sequence ID" value="MSS83581.1"/>
    <property type="molecule type" value="Genomic_DNA"/>
</dbReference>
<evidence type="ECO:0000313" key="2">
    <source>
        <dbReference type="EMBL" id="MSS83581.1"/>
    </source>
</evidence>
<dbReference type="AlphaFoldDB" id="A0A6N7W2E5"/>
<name>A0A6N7W2E5_9ACTO</name>
<feature type="transmembrane region" description="Helical" evidence="1">
    <location>
        <begin position="74"/>
        <end position="97"/>
    </location>
</feature>
<reference evidence="2 3" key="1">
    <citation type="submission" date="2019-08" db="EMBL/GenBank/DDBJ databases">
        <title>In-depth cultivation of the pig gut microbiome towards novel bacterial diversity and tailored functional studies.</title>
        <authorList>
            <person name="Wylensek D."/>
            <person name="Hitch T.C.A."/>
            <person name="Clavel T."/>
        </authorList>
    </citation>
    <scope>NUCLEOTIDE SEQUENCE [LARGE SCALE GENOMIC DNA]</scope>
    <source>
        <strain evidence="2 3">WB03_NA08</strain>
    </source>
</reference>
<protein>
    <recommendedName>
        <fullName evidence="4">Transmembrane protein</fullName>
    </recommendedName>
</protein>
<keyword evidence="1" id="KW-1133">Transmembrane helix</keyword>
<evidence type="ECO:0000256" key="1">
    <source>
        <dbReference type="SAM" id="Phobius"/>
    </source>
</evidence>